<dbReference type="PROSITE" id="PS51164">
    <property type="entry name" value="CBM1_2"/>
    <property type="match status" value="4"/>
</dbReference>
<organism evidence="4 5">
    <name type="scientific">Aphanomyces euteiches</name>
    <dbReference type="NCBI Taxonomy" id="100861"/>
    <lineage>
        <taxon>Eukaryota</taxon>
        <taxon>Sar</taxon>
        <taxon>Stramenopiles</taxon>
        <taxon>Oomycota</taxon>
        <taxon>Saprolegniomycetes</taxon>
        <taxon>Saprolegniales</taxon>
        <taxon>Verrucalvaceae</taxon>
        <taxon>Aphanomyces</taxon>
    </lineage>
</organism>
<evidence type="ECO:0000313" key="4">
    <source>
        <dbReference type="EMBL" id="KAF0732624.1"/>
    </source>
</evidence>
<dbReference type="Pfam" id="PF00734">
    <property type="entry name" value="CBM_1"/>
    <property type="match status" value="4"/>
</dbReference>
<protein>
    <recommendedName>
        <fullName evidence="3">CBM1 domain-containing protein</fullName>
    </recommendedName>
</protein>
<proteinExistence type="predicted"/>
<comment type="caution">
    <text evidence="4">The sequence shown here is derived from an EMBL/GenBank/DDBJ whole genome shotgun (WGS) entry which is preliminary data.</text>
</comment>
<feature type="domain" description="CBM1" evidence="3">
    <location>
        <begin position="244"/>
        <end position="280"/>
    </location>
</feature>
<dbReference type="VEuPathDB" id="FungiDB:AeMF1_005987"/>
<name>A0A6G0WYN7_9STRA</name>
<evidence type="ECO:0000256" key="2">
    <source>
        <dbReference type="SAM" id="SignalP"/>
    </source>
</evidence>
<dbReference type="InterPro" id="IPR035971">
    <property type="entry name" value="CBD_sf"/>
</dbReference>
<evidence type="ECO:0000313" key="5">
    <source>
        <dbReference type="Proteomes" id="UP000481153"/>
    </source>
</evidence>
<dbReference type="SMART" id="SM00236">
    <property type="entry name" value="fCBD"/>
    <property type="match status" value="4"/>
</dbReference>
<feature type="signal peptide" evidence="2">
    <location>
        <begin position="1"/>
        <end position="18"/>
    </location>
</feature>
<dbReference type="GO" id="GO:0005975">
    <property type="term" value="P:carbohydrate metabolic process"/>
    <property type="evidence" value="ECO:0007669"/>
    <property type="project" value="InterPro"/>
</dbReference>
<feature type="domain" description="CBM1" evidence="3">
    <location>
        <begin position="189"/>
        <end position="225"/>
    </location>
</feature>
<feature type="chain" id="PRO_5026144439" description="CBM1 domain-containing protein" evidence="2">
    <location>
        <begin position="19"/>
        <end position="282"/>
    </location>
</feature>
<dbReference type="SUPFAM" id="SSF57180">
    <property type="entry name" value="Cellulose-binding domain"/>
    <property type="match status" value="4"/>
</dbReference>
<feature type="domain" description="CBM1" evidence="3">
    <location>
        <begin position="86"/>
        <end position="122"/>
    </location>
</feature>
<feature type="domain" description="CBM1" evidence="3">
    <location>
        <begin position="22"/>
        <end position="58"/>
    </location>
</feature>
<evidence type="ECO:0000259" key="3">
    <source>
        <dbReference type="PROSITE" id="PS51164"/>
    </source>
</evidence>
<keyword evidence="1 2" id="KW-0732">Signal</keyword>
<dbReference type="Proteomes" id="UP000481153">
    <property type="component" value="Unassembled WGS sequence"/>
</dbReference>
<dbReference type="GO" id="GO:0030248">
    <property type="term" value="F:cellulose binding"/>
    <property type="evidence" value="ECO:0007669"/>
    <property type="project" value="InterPro"/>
</dbReference>
<dbReference type="EMBL" id="VJMJ01000130">
    <property type="protein sequence ID" value="KAF0732624.1"/>
    <property type="molecule type" value="Genomic_DNA"/>
</dbReference>
<gene>
    <name evidence="4" type="ORF">Ae201684_010332</name>
</gene>
<accession>A0A6G0WYN7</accession>
<keyword evidence="5" id="KW-1185">Reference proteome</keyword>
<dbReference type="GO" id="GO:0005576">
    <property type="term" value="C:extracellular region"/>
    <property type="evidence" value="ECO:0007669"/>
    <property type="project" value="InterPro"/>
</dbReference>
<dbReference type="InterPro" id="IPR000254">
    <property type="entry name" value="CBD"/>
</dbReference>
<evidence type="ECO:0000256" key="1">
    <source>
        <dbReference type="ARBA" id="ARBA00022729"/>
    </source>
</evidence>
<reference evidence="4 5" key="1">
    <citation type="submission" date="2019-07" db="EMBL/GenBank/DDBJ databases">
        <title>Genomics analysis of Aphanomyces spp. identifies a new class of oomycete effector associated with host adaptation.</title>
        <authorList>
            <person name="Gaulin E."/>
        </authorList>
    </citation>
    <scope>NUCLEOTIDE SEQUENCE [LARGE SCALE GENOMIC DNA]</scope>
    <source>
        <strain evidence="4 5">ATCC 201684</strain>
    </source>
</reference>
<dbReference type="AlphaFoldDB" id="A0A6G0WYN7"/>
<sequence length="282" mass="29026">MKIPSLAAAFLVYSTAHAQDTNQVAAWAQCAGNDYVGSSECVEGYECQETDVGYSQCVEVAQASRGSLRGYSAASSSDNNSVEGVQLVAAWAQCAGTDYVGSSECVEGYECQETDVGFSQCIKVDTVVASNEYTDSTADGASTEGFQINSDAGASTKGFQINSAAGVSTEGFQINSAEGTEPASADGVQLAAAWAQCAGTDFTGPSTCVEGYECQETDVGYSQCVEVAATSDSTESSNAVEGVQLAGAWERCGGDDFVGPTSCVEGFVCKEIDIGSSHCVQE</sequence>